<comment type="caution">
    <text evidence="4">The sequence shown here is derived from an EMBL/GenBank/DDBJ whole genome shotgun (WGS) entry which is preliminary data.</text>
</comment>
<feature type="coiled-coil region" evidence="1">
    <location>
        <begin position="704"/>
        <end position="738"/>
    </location>
</feature>
<sequence>MAASYADADGRCVASPARAEQPRLQILKQALAQGGAKCIPGLRRWAKEKRQYRGEVFSLEEVEEAVAAWQASKETGATTAEKGQTGQTDVTPPQVAAPAVQSVSRVLPCRKAPTPAPAEAKPAAVPWGGLRVTLRSKSWPWPLTLEAAKVVAQSMGPCHDNLKVSADLLKTLFEVPDGALHPDLVLVAGSSGHRSRIGAHKAILASFSDFFRLKFHGAYRDSAESLVEVSWSPDVVRAALQFLYTGSCELDVAVLGDVMVMADFWQANELADAAAKSWYALPMVHQLEVLSNLDETSTVPKAMVGALVESLTLSFQRAANELIRDGPSRQLLREMGDWLCHTPGACLDRLKHWLSLEEEELRVAVEHFMRSALQAANSSEDLRKLLRPRALKSWLPPAMLQRLAFHFIEHEPAFKEEEQVAFWVTWCTSGGFSCDTLVEIYEAIAAATNARAPLLTLVGGDPKVAPALPEDQVARIQRLLMGLKRAFGVALAEQSYVSDESRFWQRWTQGTVPNDMLQHAAQCLGFSALHGRPFPAVSPAVVRAALSEALAKAEVAMLAVQGPKAVEGLYQRKGQKFQCQKGQETLMLMYTEQQTGKKDDKKLNIIWNGLPVDEWKKAKGIWSIQTAGSDEVTPPLAVLLSRQVPWGLAKSHWWLPDAEGRFKLEPSMAVELDEISDAEASKLKHSLISQHLPELLEVVDSPAARKLCQALQRERAEAERAEREKQNASDAVRCEEDSSEWQQAARVFDTAAAQLCQILQELQGADASIRRRLLAKKRRLETDENFVAALKRLEREDGRS</sequence>
<evidence type="ECO:0000313" key="5">
    <source>
        <dbReference type="EMBL" id="CAL1163401.1"/>
    </source>
</evidence>
<dbReference type="SMART" id="SM00225">
    <property type="entry name" value="BTB"/>
    <property type="match status" value="1"/>
</dbReference>
<evidence type="ECO:0000256" key="1">
    <source>
        <dbReference type="SAM" id="Coils"/>
    </source>
</evidence>
<dbReference type="PROSITE" id="PS50097">
    <property type="entry name" value="BTB"/>
    <property type="match status" value="1"/>
</dbReference>
<organism evidence="4">
    <name type="scientific">Cladocopium goreaui</name>
    <dbReference type="NCBI Taxonomy" id="2562237"/>
    <lineage>
        <taxon>Eukaryota</taxon>
        <taxon>Sar</taxon>
        <taxon>Alveolata</taxon>
        <taxon>Dinophyceae</taxon>
        <taxon>Suessiales</taxon>
        <taxon>Symbiodiniaceae</taxon>
        <taxon>Cladocopium</taxon>
    </lineage>
</organism>
<evidence type="ECO:0000259" key="3">
    <source>
        <dbReference type="PROSITE" id="PS50097"/>
    </source>
</evidence>
<feature type="compositionally biased region" description="Polar residues" evidence="2">
    <location>
        <begin position="73"/>
        <end position="91"/>
    </location>
</feature>
<evidence type="ECO:0000313" key="4">
    <source>
        <dbReference type="EMBL" id="CAI4010026.1"/>
    </source>
</evidence>
<protein>
    <recommendedName>
        <fullName evidence="3">BTB domain-containing protein</fullName>
    </recommendedName>
</protein>
<dbReference type="Gene3D" id="3.30.710.10">
    <property type="entry name" value="Potassium Channel Kv1.1, Chain A"/>
    <property type="match status" value="1"/>
</dbReference>
<dbReference type="EMBL" id="CAMXCT020004702">
    <property type="protein sequence ID" value="CAL1163401.1"/>
    <property type="molecule type" value="Genomic_DNA"/>
</dbReference>
<dbReference type="PANTHER" id="PTHR24410">
    <property type="entry name" value="HL07962P-RELATED"/>
    <property type="match status" value="1"/>
</dbReference>
<name>A0A9P1DGZ7_9DINO</name>
<reference evidence="4" key="1">
    <citation type="submission" date="2022-10" db="EMBL/GenBank/DDBJ databases">
        <authorList>
            <person name="Chen Y."/>
            <person name="Dougan E. K."/>
            <person name="Chan C."/>
            <person name="Rhodes N."/>
            <person name="Thang M."/>
        </authorList>
    </citation>
    <scope>NUCLEOTIDE SEQUENCE</scope>
</reference>
<dbReference type="InterPro" id="IPR011333">
    <property type="entry name" value="SKP1/BTB/POZ_sf"/>
</dbReference>
<feature type="region of interest" description="Disordered" evidence="2">
    <location>
        <begin position="73"/>
        <end position="92"/>
    </location>
</feature>
<feature type="domain" description="BTB" evidence="3">
    <location>
        <begin position="182"/>
        <end position="252"/>
    </location>
</feature>
<keyword evidence="1" id="KW-0175">Coiled coil</keyword>
<evidence type="ECO:0000256" key="2">
    <source>
        <dbReference type="SAM" id="MobiDB-lite"/>
    </source>
</evidence>
<dbReference type="InterPro" id="IPR051481">
    <property type="entry name" value="BTB-POZ/Galectin-3-binding"/>
</dbReference>
<dbReference type="EMBL" id="CAMXCT030004702">
    <property type="protein sequence ID" value="CAL4797338.1"/>
    <property type="molecule type" value="Genomic_DNA"/>
</dbReference>
<evidence type="ECO:0000313" key="6">
    <source>
        <dbReference type="Proteomes" id="UP001152797"/>
    </source>
</evidence>
<dbReference type="PANTHER" id="PTHR24410:SF23">
    <property type="entry name" value="BTB DOMAIN-CONTAINING PROTEIN-RELATED"/>
    <property type="match status" value="1"/>
</dbReference>
<dbReference type="Pfam" id="PF00651">
    <property type="entry name" value="BTB"/>
    <property type="match status" value="1"/>
</dbReference>
<dbReference type="InterPro" id="IPR000210">
    <property type="entry name" value="BTB/POZ_dom"/>
</dbReference>
<dbReference type="EMBL" id="CAMXCT010004702">
    <property type="protein sequence ID" value="CAI4010026.1"/>
    <property type="molecule type" value="Genomic_DNA"/>
</dbReference>
<accession>A0A9P1DGZ7</accession>
<gene>
    <name evidence="4" type="ORF">C1SCF055_LOCUS35343</name>
</gene>
<dbReference type="CDD" id="cd18186">
    <property type="entry name" value="BTB_POZ_ZBTB_KLHL-like"/>
    <property type="match status" value="1"/>
</dbReference>
<proteinExistence type="predicted"/>
<dbReference type="OrthoDB" id="432082at2759"/>
<dbReference type="SUPFAM" id="SSF54695">
    <property type="entry name" value="POZ domain"/>
    <property type="match status" value="1"/>
</dbReference>
<dbReference type="AlphaFoldDB" id="A0A9P1DGZ7"/>
<dbReference type="Proteomes" id="UP001152797">
    <property type="component" value="Unassembled WGS sequence"/>
</dbReference>
<reference evidence="5" key="2">
    <citation type="submission" date="2024-04" db="EMBL/GenBank/DDBJ databases">
        <authorList>
            <person name="Chen Y."/>
            <person name="Shah S."/>
            <person name="Dougan E. K."/>
            <person name="Thang M."/>
            <person name="Chan C."/>
        </authorList>
    </citation>
    <scope>NUCLEOTIDE SEQUENCE [LARGE SCALE GENOMIC DNA]</scope>
</reference>
<keyword evidence="6" id="KW-1185">Reference proteome</keyword>